<evidence type="ECO:0000313" key="2">
    <source>
        <dbReference type="EMBL" id="MBB4148206.1"/>
    </source>
</evidence>
<evidence type="ECO:0000313" key="3">
    <source>
        <dbReference type="Proteomes" id="UP000590524"/>
    </source>
</evidence>
<gene>
    <name evidence="2" type="ORF">GGQ90_001985</name>
</gene>
<feature type="compositionally biased region" description="Polar residues" evidence="1">
    <location>
        <begin position="115"/>
        <end position="125"/>
    </location>
</feature>
<dbReference type="AlphaFoldDB" id="A0A7W6LPX9"/>
<dbReference type="EMBL" id="JACIEU010000007">
    <property type="protein sequence ID" value="MBB4148206.1"/>
    <property type="molecule type" value="Genomic_DNA"/>
</dbReference>
<accession>A0A7W6LPX9</accession>
<reference evidence="2 3" key="1">
    <citation type="submission" date="2020-08" db="EMBL/GenBank/DDBJ databases">
        <title>Genomic Encyclopedia of Type Strains, Phase IV (KMG-IV): sequencing the most valuable type-strain genomes for metagenomic binning, comparative biology and taxonomic classification.</title>
        <authorList>
            <person name="Goeker M."/>
        </authorList>
    </citation>
    <scope>NUCLEOTIDE SEQUENCE [LARGE SCALE GENOMIC DNA]</scope>
    <source>
        <strain evidence="2 3">DSM 19371</strain>
    </source>
</reference>
<sequence length="138" mass="16076">MLARQQAVSMHNPEKLISPSLIRMIVDIAADQGMPEKDRRHLRSMAHALYRRWKDFSDVMFLNDESDDKDEKIKMRRRIADRYENILRDLIDFAENPRFQAPSERISIRDVENGRTITMSSSERSPSLAARGENGKSE</sequence>
<name>A0A7W6LPX9_9SPHN</name>
<proteinExistence type="predicted"/>
<evidence type="ECO:0000256" key="1">
    <source>
        <dbReference type="SAM" id="MobiDB-lite"/>
    </source>
</evidence>
<dbReference type="RefSeq" id="WP_188081984.1">
    <property type="nucleotide sequence ID" value="NZ_JACIEU010000007.1"/>
</dbReference>
<feature type="region of interest" description="Disordered" evidence="1">
    <location>
        <begin position="105"/>
        <end position="138"/>
    </location>
</feature>
<protein>
    <submittedName>
        <fullName evidence="2">Uncharacterized protein</fullName>
    </submittedName>
</protein>
<comment type="caution">
    <text evidence="2">The sequence shown here is derived from an EMBL/GenBank/DDBJ whole genome shotgun (WGS) entry which is preliminary data.</text>
</comment>
<dbReference type="Proteomes" id="UP000590524">
    <property type="component" value="Unassembled WGS sequence"/>
</dbReference>
<keyword evidence="3" id="KW-1185">Reference proteome</keyword>
<organism evidence="2 3">
    <name type="scientific">Sphingobium scionense</name>
    <dbReference type="NCBI Taxonomy" id="1404341"/>
    <lineage>
        <taxon>Bacteria</taxon>
        <taxon>Pseudomonadati</taxon>
        <taxon>Pseudomonadota</taxon>
        <taxon>Alphaproteobacteria</taxon>
        <taxon>Sphingomonadales</taxon>
        <taxon>Sphingomonadaceae</taxon>
        <taxon>Sphingobium</taxon>
    </lineage>
</organism>